<evidence type="ECO:0000313" key="3">
    <source>
        <dbReference type="EMBL" id="KAB7727553.1"/>
    </source>
</evidence>
<evidence type="ECO:0000256" key="1">
    <source>
        <dbReference type="SAM" id="MobiDB-lite"/>
    </source>
</evidence>
<keyword evidence="2" id="KW-0732">Signal</keyword>
<evidence type="ECO:0000313" key="4">
    <source>
        <dbReference type="Proteomes" id="UP000488299"/>
    </source>
</evidence>
<comment type="caution">
    <text evidence="3">The sequence shown here is derived from an EMBL/GenBank/DDBJ whole genome shotgun (WGS) entry which is preliminary data.</text>
</comment>
<proteinExistence type="predicted"/>
<gene>
    <name evidence="3" type="ORF">F5984_21010</name>
</gene>
<sequence>MKKSVLTLSLMAVLAACGRSETAQTDSASTTPADSVTAAAPAKPENCKSVVEPAKLGKADEYQESGKDLKVTLTLNQADNTTPGPDGCYFNNLVDVTATRKSGKPVFRRTLIKEDLGYFSESDAVIEKGVLQSVQYKPTFNSQKYVSLTMRLRDPETAQTTDFTVYMNYNGEILRVK</sequence>
<feature type="compositionally biased region" description="Polar residues" evidence="1">
    <location>
        <begin position="21"/>
        <end position="34"/>
    </location>
</feature>
<feature type="chain" id="PRO_5029498120" description="DUF4625 domain-containing protein" evidence="2">
    <location>
        <begin position="24"/>
        <end position="177"/>
    </location>
</feature>
<reference evidence="3 4" key="1">
    <citation type="submission" date="2019-10" db="EMBL/GenBank/DDBJ databases">
        <title>Rudanella paleaurantiibacter sp. nov., isolated from sludge.</title>
        <authorList>
            <person name="Xu S.Q."/>
        </authorList>
    </citation>
    <scope>NUCLEOTIDE SEQUENCE [LARGE SCALE GENOMIC DNA]</scope>
    <source>
        <strain evidence="3 4">HX-22-17</strain>
    </source>
</reference>
<evidence type="ECO:0008006" key="5">
    <source>
        <dbReference type="Google" id="ProtNLM"/>
    </source>
</evidence>
<accession>A0A7J5TUG3</accession>
<dbReference type="RefSeq" id="WP_152126188.1">
    <property type="nucleotide sequence ID" value="NZ_WELI01000010.1"/>
</dbReference>
<keyword evidence="4" id="KW-1185">Reference proteome</keyword>
<feature type="region of interest" description="Disordered" evidence="1">
    <location>
        <begin position="21"/>
        <end position="41"/>
    </location>
</feature>
<evidence type="ECO:0000256" key="2">
    <source>
        <dbReference type="SAM" id="SignalP"/>
    </source>
</evidence>
<dbReference type="Proteomes" id="UP000488299">
    <property type="component" value="Unassembled WGS sequence"/>
</dbReference>
<feature type="signal peptide" evidence="2">
    <location>
        <begin position="1"/>
        <end position="23"/>
    </location>
</feature>
<dbReference type="AlphaFoldDB" id="A0A7J5TUG3"/>
<dbReference type="EMBL" id="WELI01000010">
    <property type="protein sequence ID" value="KAB7727553.1"/>
    <property type="molecule type" value="Genomic_DNA"/>
</dbReference>
<name>A0A7J5TUG3_9BACT</name>
<protein>
    <recommendedName>
        <fullName evidence="5">DUF4625 domain-containing protein</fullName>
    </recommendedName>
</protein>
<dbReference type="PROSITE" id="PS51257">
    <property type="entry name" value="PROKAR_LIPOPROTEIN"/>
    <property type="match status" value="1"/>
</dbReference>
<organism evidence="3 4">
    <name type="scientific">Rudanella paleaurantiibacter</name>
    <dbReference type="NCBI Taxonomy" id="2614655"/>
    <lineage>
        <taxon>Bacteria</taxon>
        <taxon>Pseudomonadati</taxon>
        <taxon>Bacteroidota</taxon>
        <taxon>Cytophagia</taxon>
        <taxon>Cytophagales</taxon>
        <taxon>Cytophagaceae</taxon>
        <taxon>Rudanella</taxon>
    </lineage>
</organism>